<name>A0A9D3RRD0_ANGAN</name>
<dbReference type="InterPro" id="IPR040643">
    <property type="entry name" value="MLVIN_C"/>
</dbReference>
<keyword evidence="9" id="KW-1185">Reference proteome</keyword>
<gene>
    <name evidence="8" type="ORF">ANANG_G00204540</name>
</gene>
<evidence type="ECO:0000256" key="6">
    <source>
        <dbReference type="SAM" id="MobiDB-lite"/>
    </source>
</evidence>
<accession>A0A9D3RRD0</accession>
<keyword evidence="1" id="KW-0808">Transferase</keyword>
<evidence type="ECO:0000256" key="4">
    <source>
        <dbReference type="ARBA" id="ARBA00022759"/>
    </source>
</evidence>
<feature type="non-terminal residue" evidence="8">
    <location>
        <position position="171"/>
    </location>
</feature>
<evidence type="ECO:0000256" key="2">
    <source>
        <dbReference type="ARBA" id="ARBA00022695"/>
    </source>
</evidence>
<feature type="domain" description="Murine leukemia virus integrase C-terminal" evidence="7">
    <location>
        <begin position="96"/>
        <end position="147"/>
    </location>
</feature>
<keyword evidence="5" id="KW-0378">Hydrolase</keyword>
<dbReference type="Pfam" id="PF18697">
    <property type="entry name" value="MLVIN_C"/>
    <property type="match status" value="1"/>
</dbReference>
<evidence type="ECO:0000313" key="8">
    <source>
        <dbReference type="EMBL" id="KAG5839396.1"/>
    </source>
</evidence>
<evidence type="ECO:0000259" key="7">
    <source>
        <dbReference type="Pfam" id="PF18697"/>
    </source>
</evidence>
<dbReference type="Gene3D" id="2.30.30.850">
    <property type="match status" value="1"/>
</dbReference>
<comment type="caution">
    <text evidence="8">The sequence shown here is derived from an EMBL/GenBank/DDBJ whole genome shotgun (WGS) entry which is preliminary data.</text>
</comment>
<dbReference type="AlphaFoldDB" id="A0A9D3RRD0"/>
<protein>
    <recommendedName>
        <fullName evidence="7">Murine leukemia virus integrase C-terminal domain-containing protein</fullName>
    </recommendedName>
</protein>
<evidence type="ECO:0000256" key="5">
    <source>
        <dbReference type="ARBA" id="ARBA00022801"/>
    </source>
</evidence>
<keyword evidence="2" id="KW-0548">Nucleotidyltransferase</keyword>
<evidence type="ECO:0000256" key="3">
    <source>
        <dbReference type="ARBA" id="ARBA00022722"/>
    </source>
</evidence>
<dbReference type="GO" id="GO:0004519">
    <property type="term" value="F:endonuclease activity"/>
    <property type="evidence" value="ECO:0007669"/>
    <property type="project" value="UniProtKB-KW"/>
</dbReference>
<organism evidence="8 9">
    <name type="scientific">Anguilla anguilla</name>
    <name type="common">European freshwater eel</name>
    <name type="synonym">Muraena anguilla</name>
    <dbReference type="NCBI Taxonomy" id="7936"/>
    <lineage>
        <taxon>Eukaryota</taxon>
        <taxon>Metazoa</taxon>
        <taxon>Chordata</taxon>
        <taxon>Craniata</taxon>
        <taxon>Vertebrata</taxon>
        <taxon>Euteleostomi</taxon>
        <taxon>Actinopterygii</taxon>
        <taxon>Neopterygii</taxon>
        <taxon>Teleostei</taxon>
        <taxon>Anguilliformes</taxon>
        <taxon>Anguillidae</taxon>
        <taxon>Anguilla</taxon>
    </lineage>
</organism>
<dbReference type="GO" id="GO:0016787">
    <property type="term" value="F:hydrolase activity"/>
    <property type="evidence" value="ECO:0007669"/>
    <property type="project" value="UniProtKB-KW"/>
</dbReference>
<reference evidence="8" key="1">
    <citation type="submission" date="2021-01" db="EMBL/GenBank/DDBJ databases">
        <title>A chromosome-scale assembly of European eel, Anguilla anguilla.</title>
        <authorList>
            <person name="Henkel C."/>
            <person name="Jong-Raadsen S.A."/>
            <person name="Dufour S."/>
            <person name="Weltzien F.-A."/>
            <person name="Palstra A.P."/>
            <person name="Pelster B."/>
            <person name="Spaink H.P."/>
            <person name="Van Den Thillart G.E."/>
            <person name="Jansen H."/>
            <person name="Zahm M."/>
            <person name="Klopp C."/>
            <person name="Cedric C."/>
            <person name="Louis A."/>
            <person name="Berthelot C."/>
            <person name="Parey E."/>
            <person name="Roest Crollius H."/>
            <person name="Montfort J."/>
            <person name="Robinson-Rechavi M."/>
            <person name="Bucao C."/>
            <person name="Bouchez O."/>
            <person name="Gislard M."/>
            <person name="Lluch J."/>
            <person name="Milhes M."/>
            <person name="Lampietro C."/>
            <person name="Lopez Roques C."/>
            <person name="Donnadieu C."/>
            <person name="Braasch I."/>
            <person name="Desvignes T."/>
            <person name="Postlethwait J."/>
            <person name="Bobe J."/>
            <person name="Guiguen Y."/>
            <person name="Dirks R."/>
        </authorList>
    </citation>
    <scope>NUCLEOTIDE SEQUENCE</scope>
    <source>
        <strain evidence="8">Tag_6206</strain>
        <tissue evidence="8">Liver</tissue>
    </source>
</reference>
<sequence length="171" mass="18922">MRLLKATVAYSPMALSVCDASHKRKTLPLAALSHTAIASVATPIVHSWDLTNKFQALCATFPACWSVHKLDCGAAPLPPLETLKDKQKEGGQESQTYEPGQWVMIRAPHPRSFQPRWQGPHQVLLTSETALRVTSIPVWIHQSRTKPCPSPEDLKKPEELPATDDCSLHES</sequence>
<evidence type="ECO:0000256" key="1">
    <source>
        <dbReference type="ARBA" id="ARBA00022679"/>
    </source>
</evidence>
<dbReference type="Proteomes" id="UP001044222">
    <property type="component" value="Chromosome 11"/>
</dbReference>
<feature type="region of interest" description="Disordered" evidence="6">
    <location>
        <begin position="143"/>
        <end position="171"/>
    </location>
</feature>
<evidence type="ECO:0000313" key="9">
    <source>
        <dbReference type="Proteomes" id="UP001044222"/>
    </source>
</evidence>
<dbReference type="EMBL" id="JAFIRN010000011">
    <property type="protein sequence ID" value="KAG5839396.1"/>
    <property type="molecule type" value="Genomic_DNA"/>
</dbReference>
<proteinExistence type="predicted"/>
<keyword evidence="4" id="KW-0255">Endonuclease</keyword>
<dbReference type="GO" id="GO:0016779">
    <property type="term" value="F:nucleotidyltransferase activity"/>
    <property type="evidence" value="ECO:0007669"/>
    <property type="project" value="UniProtKB-KW"/>
</dbReference>
<keyword evidence="3" id="KW-0540">Nuclease</keyword>